<dbReference type="Proteomes" id="UP000783863">
    <property type="component" value="Unassembled WGS sequence"/>
</dbReference>
<protein>
    <submittedName>
        <fullName evidence="1">Uncharacterized protein</fullName>
    </submittedName>
</protein>
<dbReference type="EMBL" id="RKLQ01000002">
    <property type="protein sequence ID" value="MBX0305176.1"/>
    <property type="molecule type" value="Genomic_DNA"/>
</dbReference>
<proteinExistence type="predicted"/>
<organism evidence="1 2">
    <name type="scientific">Haloarcula salinisoli</name>
    <dbReference type="NCBI Taxonomy" id="2487746"/>
    <lineage>
        <taxon>Archaea</taxon>
        <taxon>Methanobacteriati</taxon>
        <taxon>Methanobacteriota</taxon>
        <taxon>Stenosarchaea group</taxon>
        <taxon>Halobacteria</taxon>
        <taxon>Halobacteriales</taxon>
        <taxon>Haloarculaceae</taxon>
        <taxon>Haloarcula</taxon>
    </lineage>
</organism>
<gene>
    <name evidence="1" type="ORF">EGD98_16025</name>
</gene>
<dbReference type="AlphaFoldDB" id="A0A8J7YKU8"/>
<keyword evidence="2" id="KW-1185">Reference proteome</keyword>
<evidence type="ECO:0000313" key="2">
    <source>
        <dbReference type="Proteomes" id="UP000783863"/>
    </source>
</evidence>
<evidence type="ECO:0000313" key="1">
    <source>
        <dbReference type="EMBL" id="MBX0305176.1"/>
    </source>
</evidence>
<sequence>MIPFPPVEGELRARQVAVAPDGTTYVVPSGMHERLREAAAPERTDSDPKVALALAGWLCLQTDGMTDRINVDAPDAYTDGEPIRAFARAHEAGSVAVALHPSGEVLRSTEPERFEFGW</sequence>
<dbReference type="RefSeq" id="WP_220589364.1">
    <property type="nucleotide sequence ID" value="NZ_RKLQ01000002.1"/>
</dbReference>
<name>A0A8J7YKU8_9EURY</name>
<reference evidence="1" key="1">
    <citation type="submission" date="2021-06" db="EMBL/GenBank/DDBJ databases">
        <title>Halomicroarcula sp. F24A a new haloarchaeum isolated from saline soil.</title>
        <authorList>
            <person name="Duran-Viseras A."/>
            <person name="Sanchez-Porro C."/>
            <person name="Ventosa A."/>
        </authorList>
    </citation>
    <scope>NUCLEOTIDE SEQUENCE</scope>
    <source>
        <strain evidence="1">F24A</strain>
    </source>
</reference>
<comment type="caution">
    <text evidence="1">The sequence shown here is derived from an EMBL/GenBank/DDBJ whole genome shotgun (WGS) entry which is preliminary data.</text>
</comment>
<accession>A0A8J7YKU8</accession>